<evidence type="ECO:0000313" key="9">
    <source>
        <dbReference type="EMBL" id="GAA5062857.1"/>
    </source>
</evidence>
<evidence type="ECO:0000256" key="8">
    <source>
        <dbReference type="ARBA" id="ARBA00022946"/>
    </source>
</evidence>
<dbReference type="InterPro" id="IPR015422">
    <property type="entry name" value="PyrdxlP-dep_Trfase_small"/>
</dbReference>
<dbReference type="InterPro" id="IPR015424">
    <property type="entry name" value="PyrdxlP-dep_Trfase"/>
</dbReference>
<keyword evidence="7" id="KW-0663">Pyridoxal phosphate</keyword>
<comment type="similarity">
    <text evidence="2">Belongs to the class-III pyridoxal-phosphate-dependent aminotransferase family.</text>
</comment>
<comment type="cofactor">
    <cofactor evidence="1">
        <name>pyridoxal 5'-phosphate</name>
        <dbReference type="ChEBI" id="CHEBI:597326"/>
    </cofactor>
</comment>
<dbReference type="EC" id="2.6.1.44" evidence="4"/>
<dbReference type="PANTHER" id="PTHR45688">
    <property type="match status" value="1"/>
</dbReference>
<keyword evidence="6" id="KW-0808">Transferase</keyword>
<organism evidence="9 10">
    <name type="scientific">Haladaptatus pallidirubidus</name>
    <dbReference type="NCBI Taxonomy" id="1008152"/>
    <lineage>
        <taxon>Archaea</taxon>
        <taxon>Methanobacteriati</taxon>
        <taxon>Methanobacteriota</taxon>
        <taxon>Stenosarchaea group</taxon>
        <taxon>Halobacteria</taxon>
        <taxon>Halobacteriales</taxon>
        <taxon>Haladaptataceae</taxon>
        <taxon>Haladaptatus</taxon>
    </lineage>
</organism>
<dbReference type="Pfam" id="PF00202">
    <property type="entry name" value="Aminotran_3"/>
    <property type="match status" value="1"/>
</dbReference>
<accession>A0AAV3UQD8</accession>
<evidence type="ECO:0000256" key="4">
    <source>
        <dbReference type="ARBA" id="ARBA00013049"/>
    </source>
</evidence>
<dbReference type="GO" id="GO:0030170">
    <property type="term" value="F:pyridoxal phosphate binding"/>
    <property type="evidence" value="ECO:0007669"/>
    <property type="project" value="InterPro"/>
</dbReference>
<dbReference type="PANTHER" id="PTHR45688:SF3">
    <property type="entry name" value="ALANINE--GLYOXYLATE AMINOTRANSFERASE 2, MITOCHONDRIAL"/>
    <property type="match status" value="1"/>
</dbReference>
<proteinExistence type="inferred from homology"/>
<evidence type="ECO:0000256" key="3">
    <source>
        <dbReference type="ARBA" id="ARBA00011881"/>
    </source>
</evidence>
<keyword evidence="5" id="KW-0032">Aminotransferase</keyword>
<keyword evidence="8" id="KW-0809">Transit peptide</keyword>
<keyword evidence="10" id="KW-1185">Reference proteome</keyword>
<name>A0AAV3UQD8_9EURY</name>
<evidence type="ECO:0000256" key="5">
    <source>
        <dbReference type="ARBA" id="ARBA00022576"/>
    </source>
</evidence>
<dbReference type="Proteomes" id="UP001501729">
    <property type="component" value="Unassembled WGS sequence"/>
</dbReference>
<evidence type="ECO:0000256" key="7">
    <source>
        <dbReference type="ARBA" id="ARBA00022898"/>
    </source>
</evidence>
<sequence>MGEGGIIVPPEGYLRRVQDIAHDHGALLIVDEVQTGYGRTGTMFATEQFDVNPDILTQAKGIANGLPLGAFTAPAEIADRFEAGDHLSTFGGNPVCCAAALANIDELQNGILENATEQGNWLGDQLADIEAEHDVVGEARGLGLMHGVELVTADTAPARKAAIAVKNHARDEHGVLLGIGGYYKNVIRFQPPLTITRANLKRAVDALSDAIESIEE</sequence>
<evidence type="ECO:0000256" key="1">
    <source>
        <dbReference type="ARBA" id="ARBA00001933"/>
    </source>
</evidence>
<dbReference type="PROSITE" id="PS00600">
    <property type="entry name" value="AA_TRANSFER_CLASS_3"/>
    <property type="match status" value="1"/>
</dbReference>
<comment type="subunit">
    <text evidence="3">Homotetramer.</text>
</comment>
<comment type="caution">
    <text evidence="9">The sequence shown here is derived from an EMBL/GenBank/DDBJ whole genome shotgun (WGS) entry which is preliminary data.</text>
</comment>
<evidence type="ECO:0000313" key="10">
    <source>
        <dbReference type="Proteomes" id="UP001501729"/>
    </source>
</evidence>
<dbReference type="Gene3D" id="3.40.640.10">
    <property type="entry name" value="Type I PLP-dependent aspartate aminotransferase-like (Major domain)"/>
    <property type="match status" value="1"/>
</dbReference>
<evidence type="ECO:0000256" key="2">
    <source>
        <dbReference type="ARBA" id="ARBA00008954"/>
    </source>
</evidence>
<reference evidence="9 10" key="1">
    <citation type="journal article" date="2019" name="Int. J. Syst. Evol. Microbiol.">
        <title>The Global Catalogue of Microorganisms (GCM) 10K type strain sequencing project: providing services to taxonomists for standard genome sequencing and annotation.</title>
        <authorList>
            <consortium name="The Broad Institute Genomics Platform"/>
            <consortium name="The Broad Institute Genome Sequencing Center for Infectious Disease"/>
            <person name="Wu L."/>
            <person name="Ma J."/>
        </authorList>
    </citation>
    <scope>NUCLEOTIDE SEQUENCE [LARGE SCALE GENOMIC DNA]</scope>
    <source>
        <strain evidence="9 10">JCM 17504</strain>
    </source>
</reference>
<dbReference type="InterPro" id="IPR049704">
    <property type="entry name" value="Aminotrans_3_PPA_site"/>
</dbReference>
<dbReference type="InterPro" id="IPR015421">
    <property type="entry name" value="PyrdxlP-dep_Trfase_major"/>
</dbReference>
<dbReference type="EMBL" id="BAABKX010000024">
    <property type="protein sequence ID" value="GAA5062857.1"/>
    <property type="molecule type" value="Genomic_DNA"/>
</dbReference>
<gene>
    <name evidence="9" type="ORF">GCM10025751_50680</name>
</gene>
<dbReference type="InterPro" id="IPR005814">
    <property type="entry name" value="Aminotrans_3"/>
</dbReference>
<protein>
    <recommendedName>
        <fullName evidence="4">alanine--glyoxylate transaminase</fullName>
        <ecNumber evidence="4">2.6.1.44</ecNumber>
    </recommendedName>
</protein>
<evidence type="ECO:0000256" key="6">
    <source>
        <dbReference type="ARBA" id="ARBA00022679"/>
    </source>
</evidence>
<dbReference type="GO" id="GO:0008453">
    <property type="term" value="F:alanine-glyoxylate transaminase activity"/>
    <property type="evidence" value="ECO:0007669"/>
    <property type="project" value="UniProtKB-EC"/>
</dbReference>
<dbReference type="AlphaFoldDB" id="A0AAV3UQD8"/>
<dbReference type="SUPFAM" id="SSF53383">
    <property type="entry name" value="PLP-dependent transferases"/>
    <property type="match status" value="1"/>
</dbReference>
<dbReference type="Gene3D" id="3.90.1150.10">
    <property type="entry name" value="Aspartate Aminotransferase, domain 1"/>
    <property type="match status" value="1"/>
</dbReference>